<dbReference type="InterPro" id="IPR036388">
    <property type="entry name" value="WH-like_DNA-bd_sf"/>
</dbReference>
<keyword evidence="4 7" id="KW-0238">DNA-binding</keyword>
<dbReference type="Pfam" id="PF00486">
    <property type="entry name" value="Trans_reg_C"/>
    <property type="match status" value="1"/>
</dbReference>
<dbReference type="PROSITE" id="PS50110">
    <property type="entry name" value="RESPONSE_REGULATORY"/>
    <property type="match status" value="1"/>
</dbReference>
<dbReference type="Gene3D" id="6.10.250.690">
    <property type="match status" value="1"/>
</dbReference>
<dbReference type="AlphaFoldDB" id="A0A2S6N869"/>
<gene>
    <name evidence="10" type="ORF">CCS01_18520</name>
</gene>
<dbReference type="PROSITE" id="PS51755">
    <property type="entry name" value="OMPR_PHOB"/>
    <property type="match status" value="1"/>
</dbReference>
<evidence type="ECO:0000256" key="1">
    <source>
        <dbReference type="ARBA" id="ARBA00022553"/>
    </source>
</evidence>
<keyword evidence="2" id="KW-0902">Two-component regulatory system</keyword>
<dbReference type="GO" id="GO:0005829">
    <property type="term" value="C:cytosol"/>
    <property type="evidence" value="ECO:0007669"/>
    <property type="project" value="TreeGrafter"/>
</dbReference>
<dbReference type="FunFam" id="1.10.10.10:FF:000005">
    <property type="entry name" value="Two-component system response regulator"/>
    <property type="match status" value="1"/>
</dbReference>
<dbReference type="EMBL" id="NHRY01000204">
    <property type="protein sequence ID" value="PPQ30804.1"/>
    <property type="molecule type" value="Genomic_DNA"/>
</dbReference>
<evidence type="ECO:0000256" key="3">
    <source>
        <dbReference type="ARBA" id="ARBA00023015"/>
    </source>
</evidence>
<keyword evidence="1 6" id="KW-0597">Phosphoprotein</keyword>
<feature type="DNA-binding region" description="OmpR/PhoB-type" evidence="7">
    <location>
        <begin position="149"/>
        <end position="247"/>
    </location>
</feature>
<evidence type="ECO:0000256" key="2">
    <source>
        <dbReference type="ARBA" id="ARBA00023012"/>
    </source>
</evidence>
<protein>
    <submittedName>
        <fullName evidence="10">DNA-binding response regulator</fullName>
    </submittedName>
</protein>
<feature type="domain" description="OmpR/PhoB-type" evidence="9">
    <location>
        <begin position="149"/>
        <end position="247"/>
    </location>
</feature>
<evidence type="ECO:0000256" key="4">
    <source>
        <dbReference type="ARBA" id="ARBA00023125"/>
    </source>
</evidence>
<name>A0A2S6N869_RHOGL</name>
<sequence>MNLENGPEIPNAGIHASERSTASPRARILLIEDDVEIADEVLNDLADRAYEISHAATGLLGAKEARQGHYDLLIVDLMLPECDGLSIIRDLRRDGFRMPVLVVSALGAVNDRVRGLKIGGDDYLIKPFALPELAARVDALLRRPVEIRATILRVGDLELDLIERIARRGRRTIELSKSEFKLLDYFMRQPDRVLTRNMLLEDVWHYRFMPQTNLVDVHVGHLRRKIDGQNEPPMLLSVRGMGFVLREPK</sequence>
<evidence type="ECO:0000259" key="9">
    <source>
        <dbReference type="PROSITE" id="PS51755"/>
    </source>
</evidence>
<keyword evidence="11" id="KW-1185">Reference proteome</keyword>
<dbReference type="RefSeq" id="WP_104520305.1">
    <property type="nucleotide sequence ID" value="NZ_NHRY01000204.1"/>
</dbReference>
<evidence type="ECO:0000313" key="11">
    <source>
        <dbReference type="Proteomes" id="UP000239724"/>
    </source>
</evidence>
<dbReference type="GO" id="GO:0000976">
    <property type="term" value="F:transcription cis-regulatory region binding"/>
    <property type="evidence" value="ECO:0007669"/>
    <property type="project" value="TreeGrafter"/>
</dbReference>
<evidence type="ECO:0000256" key="6">
    <source>
        <dbReference type="PROSITE-ProRule" id="PRU00169"/>
    </source>
</evidence>
<evidence type="ECO:0000256" key="7">
    <source>
        <dbReference type="PROSITE-ProRule" id="PRU01091"/>
    </source>
</evidence>
<dbReference type="Gene3D" id="3.40.50.2300">
    <property type="match status" value="1"/>
</dbReference>
<dbReference type="InterPro" id="IPR039420">
    <property type="entry name" value="WalR-like"/>
</dbReference>
<dbReference type="PANTHER" id="PTHR48111">
    <property type="entry name" value="REGULATOR OF RPOS"/>
    <property type="match status" value="1"/>
</dbReference>
<feature type="modified residue" description="4-aspartylphosphate" evidence="6">
    <location>
        <position position="76"/>
    </location>
</feature>
<dbReference type="GO" id="GO:0000156">
    <property type="term" value="F:phosphorelay response regulator activity"/>
    <property type="evidence" value="ECO:0007669"/>
    <property type="project" value="TreeGrafter"/>
</dbReference>
<dbReference type="SUPFAM" id="SSF52172">
    <property type="entry name" value="CheY-like"/>
    <property type="match status" value="1"/>
</dbReference>
<dbReference type="SMART" id="SM00862">
    <property type="entry name" value="Trans_reg_C"/>
    <property type="match status" value="1"/>
</dbReference>
<dbReference type="GO" id="GO:0032993">
    <property type="term" value="C:protein-DNA complex"/>
    <property type="evidence" value="ECO:0007669"/>
    <property type="project" value="TreeGrafter"/>
</dbReference>
<feature type="domain" description="Response regulatory" evidence="8">
    <location>
        <begin position="27"/>
        <end position="141"/>
    </location>
</feature>
<reference evidence="10 11" key="1">
    <citation type="journal article" date="2018" name="Arch. Microbiol.">
        <title>New insights into the metabolic potential of the phototrophic purple bacterium Rhodopila globiformis DSM 161(T) from its draft genome sequence and evidence for a vanadium-dependent nitrogenase.</title>
        <authorList>
            <person name="Imhoff J.F."/>
            <person name="Rahn T."/>
            <person name="Kunzel S."/>
            <person name="Neulinger S.C."/>
        </authorList>
    </citation>
    <scope>NUCLEOTIDE SEQUENCE [LARGE SCALE GENOMIC DNA]</scope>
    <source>
        <strain evidence="10 11">DSM 161</strain>
    </source>
</reference>
<dbReference type="CDD" id="cd00383">
    <property type="entry name" value="trans_reg_C"/>
    <property type="match status" value="1"/>
</dbReference>
<dbReference type="InterPro" id="IPR001867">
    <property type="entry name" value="OmpR/PhoB-type_DNA-bd"/>
</dbReference>
<keyword evidence="5" id="KW-0804">Transcription</keyword>
<dbReference type="InterPro" id="IPR001789">
    <property type="entry name" value="Sig_transdc_resp-reg_receiver"/>
</dbReference>
<accession>A0A2S6N869</accession>
<evidence type="ECO:0000259" key="8">
    <source>
        <dbReference type="PROSITE" id="PS50110"/>
    </source>
</evidence>
<organism evidence="10 11">
    <name type="scientific">Rhodopila globiformis</name>
    <name type="common">Rhodopseudomonas globiformis</name>
    <dbReference type="NCBI Taxonomy" id="1071"/>
    <lineage>
        <taxon>Bacteria</taxon>
        <taxon>Pseudomonadati</taxon>
        <taxon>Pseudomonadota</taxon>
        <taxon>Alphaproteobacteria</taxon>
        <taxon>Acetobacterales</taxon>
        <taxon>Acetobacteraceae</taxon>
        <taxon>Rhodopila</taxon>
    </lineage>
</organism>
<dbReference type="Gene3D" id="1.10.10.10">
    <property type="entry name" value="Winged helix-like DNA-binding domain superfamily/Winged helix DNA-binding domain"/>
    <property type="match status" value="1"/>
</dbReference>
<dbReference type="OrthoDB" id="9802426at2"/>
<keyword evidence="3" id="KW-0805">Transcription regulation</keyword>
<dbReference type="SMART" id="SM00448">
    <property type="entry name" value="REC"/>
    <property type="match status" value="1"/>
</dbReference>
<dbReference type="InterPro" id="IPR011006">
    <property type="entry name" value="CheY-like_superfamily"/>
</dbReference>
<dbReference type="Pfam" id="PF00072">
    <property type="entry name" value="Response_reg"/>
    <property type="match status" value="1"/>
</dbReference>
<evidence type="ECO:0000313" key="10">
    <source>
        <dbReference type="EMBL" id="PPQ30804.1"/>
    </source>
</evidence>
<evidence type="ECO:0000256" key="5">
    <source>
        <dbReference type="ARBA" id="ARBA00023163"/>
    </source>
</evidence>
<dbReference type="PANTHER" id="PTHR48111:SF76">
    <property type="entry name" value="TWO-COMPONENT RESPONSE REGULATOR"/>
    <property type="match status" value="1"/>
</dbReference>
<comment type="caution">
    <text evidence="10">The sequence shown here is derived from an EMBL/GenBank/DDBJ whole genome shotgun (WGS) entry which is preliminary data.</text>
</comment>
<dbReference type="Proteomes" id="UP000239724">
    <property type="component" value="Unassembled WGS sequence"/>
</dbReference>
<dbReference type="GO" id="GO:0006355">
    <property type="term" value="P:regulation of DNA-templated transcription"/>
    <property type="evidence" value="ECO:0007669"/>
    <property type="project" value="InterPro"/>
</dbReference>
<proteinExistence type="predicted"/>